<feature type="transmembrane region" description="Helical" evidence="11">
    <location>
        <begin position="111"/>
        <end position="135"/>
    </location>
</feature>
<sequence>MGEHGTWFDLLYKFHWWQDAAHSLEHQLGRDWQWLLFGPTHWTLTHVMVAATVVLFVIFGASRFRAGVVGKGEDGLVPPRNFNLRHMFELLCDAILGMMTGVMGEKNAKRFFPLIGSLALFILFSNLMALIPGFAPATDTLKTNLALAVLVFLLTHYYGFKEHGAGYIKQFLGPMLALAPLIFLIEVISHLVRPASLALRLMGNMAADHKVIFAFFALVPAFVPVPFYFLGILVCVVQTLVFCLLSMVYISMAISHDH</sequence>
<dbReference type="RefSeq" id="WP_012829563.1">
    <property type="nucleotide sequence ID" value="NC_013440.1"/>
</dbReference>
<dbReference type="GO" id="GO:0042777">
    <property type="term" value="P:proton motive force-driven plasma membrane ATP synthesis"/>
    <property type="evidence" value="ECO:0007669"/>
    <property type="project" value="TreeGrafter"/>
</dbReference>
<dbReference type="InterPro" id="IPR023011">
    <property type="entry name" value="ATP_synth_F0_asu_AS"/>
</dbReference>
<keyword evidence="8 11" id="KW-0406">Ion transport</keyword>
<dbReference type="GO" id="GO:0046933">
    <property type="term" value="F:proton-transporting ATP synthase activity, rotational mechanism"/>
    <property type="evidence" value="ECO:0007669"/>
    <property type="project" value="UniProtKB-UniRule"/>
</dbReference>
<protein>
    <recommendedName>
        <fullName evidence="11 12">ATP synthase subunit a</fullName>
    </recommendedName>
    <alternativeName>
        <fullName evidence="11">ATP synthase F0 sector subunit a</fullName>
    </alternativeName>
    <alternativeName>
        <fullName evidence="11">F-ATPase subunit 6</fullName>
    </alternativeName>
</protein>
<evidence type="ECO:0000256" key="11">
    <source>
        <dbReference type="HAMAP-Rule" id="MF_01393"/>
    </source>
</evidence>
<dbReference type="CDD" id="cd00310">
    <property type="entry name" value="ATP-synt_Fo_a_6"/>
    <property type="match status" value="1"/>
</dbReference>
<dbReference type="NCBIfam" id="TIGR01131">
    <property type="entry name" value="ATP_synt_6_or_A"/>
    <property type="match status" value="1"/>
</dbReference>
<feature type="transmembrane region" description="Helical" evidence="11">
    <location>
        <begin position="212"/>
        <end position="245"/>
    </location>
</feature>
<keyword evidence="10 11" id="KW-0066">ATP synthesis</keyword>
<feature type="transmembrane region" description="Helical" evidence="11">
    <location>
        <begin position="141"/>
        <end position="159"/>
    </location>
</feature>
<dbReference type="Pfam" id="PF00119">
    <property type="entry name" value="ATP-synt_A"/>
    <property type="match status" value="1"/>
</dbReference>
<dbReference type="eggNOG" id="COG0356">
    <property type="taxonomic scope" value="Bacteria"/>
</dbReference>
<evidence type="ECO:0000256" key="7">
    <source>
        <dbReference type="ARBA" id="ARBA00022989"/>
    </source>
</evidence>
<dbReference type="EMBL" id="CP001804">
    <property type="protein sequence ID" value="ACY16965.1"/>
    <property type="molecule type" value="Genomic_DNA"/>
</dbReference>
<dbReference type="PROSITE" id="PS00449">
    <property type="entry name" value="ATPASE_A"/>
    <property type="match status" value="1"/>
</dbReference>
<evidence type="ECO:0000256" key="4">
    <source>
        <dbReference type="ARBA" id="ARBA00022547"/>
    </source>
</evidence>
<dbReference type="STRING" id="502025.Hoch_4472"/>
<keyword evidence="4 11" id="KW-0138">CF(0)</keyword>
<keyword evidence="11" id="KW-0997">Cell inner membrane</keyword>
<evidence type="ECO:0000256" key="8">
    <source>
        <dbReference type="ARBA" id="ARBA00023065"/>
    </source>
</evidence>
<dbReference type="PANTHER" id="PTHR42823">
    <property type="entry name" value="ATP SYNTHASE SUBUNIT A, CHLOROPLASTIC"/>
    <property type="match status" value="1"/>
</dbReference>
<evidence type="ECO:0000256" key="6">
    <source>
        <dbReference type="ARBA" id="ARBA00022781"/>
    </source>
</evidence>
<feature type="transmembrane region" description="Helical" evidence="11">
    <location>
        <begin position="171"/>
        <end position="192"/>
    </location>
</feature>
<dbReference type="GO" id="GO:0005886">
    <property type="term" value="C:plasma membrane"/>
    <property type="evidence" value="ECO:0007669"/>
    <property type="project" value="UniProtKB-SubCell"/>
</dbReference>
<keyword evidence="6 11" id="KW-0375">Hydrogen ion transport</keyword>
<evidence type="ECO:0000313" key="13">
    <source>
        <dbReference type="EMBL" id="ACY16965.1"/>
    </source>
</evidence>
<dbReference type="InterPro" id="IPR035908">
    <property type="entry name" value="F0_ATP_A_sf"/>
</dbReference>
<evidence type="ECO:0000256" key="5">
    <source>
        <dbReference type="ARBA" id="ARBA00022692"/>
    </source>
</evidence>
<name>D0LNR0_HALO1</name>
<accession>D0LNR0</accession>
<evidence type="ECO:0000256" key="3">
    <source>
        <dbReference type="ARBA" id="ARBA00022448"/>
    </source>
</evidence>
<evidence type="ECO:0000256" key="9">
    <source>
        <dbReference type="ARBA" id="ARBA00023136"/>
    </source>
</evidence>
<comment type="subcellular location">
    <subcellularLocation>
        <location evidence="11">Cell inner membrane</location>
        <topology evidence="11">Multi-pass membrane protein</topology>
    </subcellularLocation>
    <subcellularLocation>
        <location evidence="12">Cell membrane</location>
        <topology evidence="12">Multi-pass membrane protein</topology>
    </subcellularLocation>
    <subcellularLocation>
        <location evidence="1">Membrane</location>
        <topology evidence="1">Multi-pass membrane protein</topology>
    </subcellularLocation>
</comment>
<comment type="subunit">
    <text evidence="11">F-type ATPases have 2 components, CF(1) - the catalytic core - and CF(0) - the membrane proton channel. CF(1) has five subunits: alpha(3), beta(3), gamma(1), delta(1), epsilon(1). CF(0) has three main subunits: a(1), b(2) and c(9-12). The alpha and beta chains form an alternating ring which encloses part of the gamma chain. CF(1) is attached to CF(0) by a central stalk formed by the gamma and epsilon chains, while a peripheral stalk is formed by the delta and b chains.</text>
</comment>
<evidence type="ECO:0000256" key="1">
    <source>
        <dbReference type="ARBA" id="ARBA00004141"/>
    </source>
</evidence>
<proteinExistence type="inferred from homology"/>
<dbReference type="Proteomes" id="UP000001880">
    <property type="component" value="Chromosome"/>
</dbReference>
<dbReference type="SUPFAM" id="SSF81336">
    <property type="entry name" value="F1F0 ATP synthase subunit A"/>
    <property type="match status" value="1"/>
</dbReference>
<dbReference type="HOGENOM" id="CLU_041018_2_2_7"/>
<evidence type="ECO:0000313" key="14">
    <source>
        <dbReference type="Proteomes" id="UP000001880"/>
    </source>
</evidence>
<evidence type="ECO:0000256" key="2">
    <source>
        <dbReference type="ARBA" id="ARBA00006810"/>
    </source>
</evidence>
<keyword evidence="7 11" id="KW-1133">Transmembrane helix</keyword>
<keyword evidence="5 11" id="KW-0812">Transmembrane</keyword>
<keyword evidence="9 11" id="KW-0472">Membrane</keyword>
<dbReference type="InterPro" id="IPR000568">
    <property type="entry name" value="ATP_synth_F0_asu"/>
</dbReference>
<gene>
    <name evidence="11" type="primary">atpB</name>
    <name evidence="13" type="ordered locus">Hoch_4472</name>
</gene>
<dbReference type="PANTHER" id="PTHR42823:SF3">
    <property type="entry name" value="ATP SYNTHASE SUBUNIT A, CHLOROPLASTIC"/>
    <property type="match status" value="1"/>
</dbReference>
<comment type="similarity">
    <text evidence="2 11 12">Belongs to the ATPase A chain family.</text>
</comment>
<keyword evidence="3 11" id="KW-0813">Transport</keyword>
<dbReference type="GO" id="GO:0045259">
    <property type="term" value="C:proton-transporting ATP synthase complex"/>
    <property type="evidence" value="ECO:0007669"/>
    <property type="project" value="UniProtKB-KW"/>
</dbReference>
<reference evidence="13 14" key="1">
    <citation type="journal article" date="2010" name="Stand. Genomic Sci.">
        <title>Complete genome sequence of Haliangium ochraceum type strain (SMP-2).</title>
        <authorList>
            <consortium name="US DOE Joint Genome Institute (JGI-PGF)"/>
            <person name="Ivanova N."/>
            <person name="Daum C."/>
            <person name="Lang E."/>
            <person name="Abt B."/>
            <person name="Kopitz M."/>
            <person name="Saunders E."/>
            <person name="Lapidus A."/>
            <person name="Lucas S."/>
            <person name="Glavina Del Rio T."/>
            <person name="Nolan M."/>
            <person name="Tice H."/>
            <person name="Copeland A."/>
            <person name="Cheng J.F."/>
            <person name="Chen F."/>
            <person name="Bruce D."/>
            <person name="Goodwin L."/>
            <person name="Pitluck S."/>
            <person name="Mavromatis K."/>
            <person name="Pati A."/>
            <person name="Mikhailova N."/>
            <person name="Chen A."/>
            <person name="Palaniappan K."/>
            <person name="Land M."/>
            <person name="Hauser L."/>
            <person name="Chang Y.J."/>
            <person name="Jeffries C.D."/>
            <person name="Detter J.C."/>
            <person name="Brettin T."/>
            <person name="Rohde M."/>
            <person name="Goker M."/>
            <person name="Bristow J."/>
            <person name="Markowitz V."/>
            <person name="Eisen J.A."/>
            <person name="Hugenholtz P."/>
            <person name="Kyrpides N.C."/>
            <person name="Klenk H.P."/>
        </authorList>
    </citation>
    <scope>NUCLEOTIDE SEQUENCE [LARGE SCALE GENOMIC DNA]</scope>
    <source>
        <strain evidence="14">DSM 14365 / CIP 107738 / JCM 11303 / AJ 13395 / SMP-2</strain>
    </source>
</reference>
<dbReference type="InterPro" id="IPR045082">
    <property type="entry name" value="ATP_syn_F0_a_bact/chloroplast"/>
</dbReference>
<evidence type="ECO:0000256" key="12">
    <source>
        <dbReference type="RuleBase" id="RU000483"/>
    </source>
</evidence>
<dbReference type="PRINTS" id="PR00123">
    <property type="entry name" value="ATPASEA"/>
</dbReference>
<keyword evidence="14" id="KW-1185">Reference proteome</keyword>
<dbReference type="KEGG" id="hoh:Hoch_4472"/>
<comment type="function">
    <text evidence="11 12">Key component of the proton channel; it plays a direct role in the translocation of protons across the membrane.</text>
</comment>
<dbReference type="OrthoDB" id="9789241at2"/>
<feature type="transmembrane region" description="Helical" evidence="11">
    <location>
        <begin position="42"/>
        <end position="61"/>
    </location>
</feature>
<dbReference type="HAMAP" id="MF_01393">
    <property type="entry name" value="ATP_synth_a_bact"/>
    <property type="match status" value="1"/>
</dbReference>
<dbReference type="AlphaFoldDB" id="D0LNR0"/>
<evidence type="ECO:0000256" key="10">
    <source>
        <dbReference type="ARBA" id="ARBA00023310"/>
    </source>
</evidence>
<keyword evidence="11" id="KW-1003">Cell membrane</keyword>
<organism evidence="13 14">
    <name type="scientific">Haliangium ochraceum (strain DSM 14365 / JCM 11303 / SMP-2)</name>
    <dbReference type="NCBI Taxonomy" id="502025"/>
    <lineage>
        <taxon>Bacteria</taxon>
        <taxon>Pseudomonadati</taxon>
        <taxon>Myxococcota</taxon>
        <taxon>Polyangia</taxon>
        <taxon>Haliangiales</taxon>
        <taxon>Kofleriaceae</taxon>
        <taxon>Haliangium</taxon>
    </lineage>
</organism>
<dbReference type="Gene3D" id="1.20.120.220">
    <property type="entry name" value="ATP synthase, F0 complex, subunit A"/>
    <property type="match status" value="1"/>
</dbReference>